<accession>A0A1G2DS31</accession>
<feature type="transmembrane region" description="Helical" evidence="1">
    <location>
        <begin position="12"/>
        <end position="32"/>
    </location>
</feature>
<evidence type="ECO:0000313" key="3">
    <source>
        <dbReference type="Proteomes" id="UP000178106"/>
    </source>
</evidence>
<evidence type="ECO:0000256" key="1">
    <source>
        <dbReference type="SAM" id="Phobius"/>
    </source>
</evidence>
<keyword evidence="1" id="KW-1133">Transmembrane helix</keyword>
<dbReference type="AlphaFoldDB" id="A0A1G2DS31"/>
<keyword evidence="1" id="KW-0812">Transmembrane</keyword>
<reference evidence="2 3" key="1">
    <citation type="journal article" date="2016" name="Nat. Commun.">
        <title>Thousands of microbial genomes shed light on interconnected biogeochemical processes in an aquifer system.</title>
        <authorList>
            <person name="Anantharaman K."/>
            <person name="Brown C.T."/>
            <person name="Hug L.A."/>
            <person name="Sharon I."/>
            <person name="Castelle C.J."/>
            <person name="Probst A.J."/>
            <person name="Thomas B.C."/>
            <person name="Singh A."/>
            <person name="Wilkins M.J."/>
            <person name="Karaoz U."/>
            <person name="Brodie E.L."/>
            <person name="Williams K.H."/>
            <person name="Hubbard S.S."/>
            <person name="Banfield J.F."/>
        </authorList>
    </citation>
    <scope>NUCLEOTIDE SEQUENCE [LARGE SCALE GENOMIC DNA]</scope>
</reference>
<gene>
    <name evidence="2" type="ORF">A2494_00535</name>
</gene>
<protein>
    <submittedName>
        <fullName evidence="2">Uncharacterized protein</fullName>
    </submittedName>
</protein>
<comment type="caution">
    <text evidence="2">The sequence shown here is derived from an EMBL/GenBank/DDBJ whole genome shotgun (WGS) entry which is preliminary data.</text>
</comment>
<keyword evidence="1" id="KW-0472">Membrane</keyword>
<proteinExistence type="predicted"/>
<organism evidence="2 3">
    <name type="scientific">Candidatus Lloydbacteria bacterium RIFOXYC12_FULL_46_25</name>
    <dbReference type="NCBI Taxonomy" id="1798670"/>
    <lineage>
        <taxon>Bacteria</taxon>
        <taxon>Candidatus Lloydiibacteriota</taxon>
    </lineage>
</organism>
<evidence type="ECO:0000313" key="2">
    <source>
        <dbReference type="EMBL" id="OGZ16356.1"/>
    </source>
</evidence>
<dbReference type="EMBL" id="MHLU01000176">
    <property type="protein sequence ID" value="OGZ16356.1"/>
    <property type="molecule type" value="Genomic_DNA"/>
</dbReference>
<name>A0A1G2DS31_9BACT</name>
<dbReference type="Proteomes" id="UP000178106">
    <property type="component" value="Unassembled WGS sequence"/>
</dbReference>
<sequence>MTIKTILKYGVINTFVIVGLLGVVMLGIYTSVIKLPIVAQSHYSYVADFSNDRVLIGGSHHVFVGKVVKRMGNVILPGDNPGTQFSVEIIENIKGNLHGEVLIDQEGGYKHGILYVSGEGGDTLLPGSGYDNGAFLQPGSTYVMAVRSVGVQKNPTVGHRLGGHPNEKKLLSSNPNLSPDELRILSDKDEKVISFKAAYPNEILLDADVKHGNTLNSYQSTHSSSAL</sequence>